<feature type="region of interest" description="Disordered" evidence="7">
    <location>
        <begin position="34"/>
        <end position="89"/>
    </location>
</feature>
<dbReference type="InterPro" id="IPR050352">
    <property type="entry name" value="ABCG_transporters"/>
</dbReference>
<evidence type="ECO:0000259" key="8">
    <source>
        <dbReference type="Pfam" id="PF00005"/>
    </source>
</evidence>
<sequence length="237" mass="26558">MDSIWSTRRYAPVTVDIDLITLKGKKILKAASEKTKKTKLSQQQQQQQQDVLQPLQNHSSHLQPQMDSSEGEPLKQSGGELPTIAPITSGWPRRRPLSIQFSDVTLCIGKKPILQRVCGSCRPGELMAIMGPSSSGKTTLLNTISGRLRPTSGTITIGGEPLNKRHKRQICYVLQDDIFYANLTLRQTLMVSQYFFMCLFFSQICLQLLKCCKISHGSIFVIHYQIIASSTKDNCLM</sequence>
<dbReference type="AlphaFoldDB" id="A0A5B7E377"/>
<evidence type="ECO:0000313" key="9">
    <source>
        <dbReference type="EMBL" id="MPC28482.1"/>
    </source>
</evidence>
<keyword evidence="5" id="KW-1133">Transmembrane helix</keyword>
<comment type="caution">
    <text evidence="9">The sequence shown here is derived from an EMBL/GenBank/DDBJ whole genome shotgun (WGS) entry which is preliminary data.</text>
</comment>
<dbReference type="InterPro" id="IPR003439">
    <property type="entry name" value="ABC_transporter-like_ATP-bd"/>
</dbReference>
<accession>A0A5B7E377</accession>
<dbReference type="GO" id="GO:0005524">
    <property type="term" value="F:ATP binding"/>
    <property type="evidence" value="ECO:0007669"/>
    <property type="project" value="UniProtKB-KW"/>
</dbReference>
<name>A0A5B7E377_PORTR</name>
<dbReference type="GO" id="GO:0016887">
    <property type="term" value="F:ATP hydrolysis activity"/>
    <property type="evidence" value="ECO:0007669"/>
    <property type="project" value="InterPro"/>
</dbReference>
<keyword evidence="10" id="KW-1185">Reference proteome</keyword>
<keyword evidence="3" id="KW-0813">Transport</keyword>
<protein>
    <submittedName>
        <fullName evidence="9">ATP-binding cassette sub-family G member 1</fullName>
    </submittedName>
</protein>
<keyword evidence="9" id="KW-0547">Nucleotide-binding</keyword>
<organism evidence="9 10">
    <name type="scientific">Portunus trituberculatus</name>
    <name type="common">Swimming crab</name>
    <name type="synonym">Neptunus trituberculatus</name>
    <dbReference type="NCBI Taxonomy" id="210409"/>
    <lineage>
        <taxon>Eukaryota</taxon>
        <taxon>Metazoa</taxon>
        <taxon>Ecdysozoa</taxon>
        <taxon>Arthropoda</taxon>
        <taxon>Crustacea</taxon>
        <taxon>Multicrustacea</taxon>
        <taxon>Malacostraca</taxon>
        <taxon>Eumalacostraca</taxon>
        <taxon>Eucarida</taxon>
        <taxon>Decapoda</taxon>
        <taxon>Pleocyemata</taxon>
        <taxon>Brachyura</taxon>
        <taxon>Eubrachyura</taxon>
        <taxon>Portunoidea</taxon>
        <taxon>Portunidae</taxon>
        <taxon>Portuninae</taxon>
        <taxon>Portunus</taxon>
    </lineage>
</organism>
<evidence type="ECO:0000313" key="10">
    <source>
        <dbReference type="Proteomes" id="UP000324222"/>
    </source>
</evidence>
<evidence type="ECO:0000256" key="5">
    <source>
        <dbReference type="ARBA" id="ARBA00022989"/>
    </source>
</evidence>
<comment type="similarity">
    <text evidence="2">Belongs to the ABC transporter superfamily. ABCG family. Eye pigment precursor importer (TC 3.A.1.204) subfamily.</text>
</comment>
<feature type="compositionally biased region" description="Polar residues" evidence="7">
    <location>
        <begin position="50"/>
        <end position="68"/>
    </location>
</feature>
<keyword evidence="6" id="KW-0472">Membrane</keyword>
<dbReference type="Proteomes" id="UP000324222">
    <property type="component" value="Unassembled WGS sequence"/>
</dbReference>
<dbReference type="OrthoDB" id="66620at2759"/>
<gene>
    <name evidence="9" type="primary">Abcg1</name>
    <name evidence="9" type="ORF">E2C01_021687</name>
</gene>
<proteinExistence type="inferred from homology"/>
<dbReference type="InterPro" id="IPR027417">
    <property type="entry name" value="P-loop_NTPase"/>
</dbReference>
<dbReference type="GO" id="GO:0005886">
    <property type="term" value="C:plasma membrane"/>
    <property type="evidence" value="ECO:0007669"/>
    <property type="project" value="TreeGrafter"/>
</dbReference>
<feature type="domain" description="ABC transporter" evidence="8">
    <location>
        <begin position="115"/>
        <end position="188"/>
    </location>
</feature>
<dbReference type="GO" id="GO:0042626">
    <property type="term" value="F:ATPase-coupled transmembrane transporter activity"/>
    <property type="evidence" value="ECO:0007669"/>
    <property type="project" value="TreeGrafter"/>
</dbReference>
<evidence type="ECO:0000256" key="2">
    <source>
        <dbReference type="ARBA" id="ARBA00005814"/>
    </source>
</evidence>
<dbReference type="Pfam" id="PF00005">
    <property type="entry name" value="ABC_tran"/>
    <property type="match status" value="1"/>
</dbReference>
<evidence type="ECO:0000256" key="1">
    <source>
        <dbReference type="ARBA" id="ARBA00004141"/>
    </source>
</evidence>
<dbReference type="PANTHER" id="PTHR48041">
    <property type="entry name" value="ABC TRANSPORTER G FAMILY MEMBER 28"/>
    <property type="match status" value="1"/>
</dbReference>
<evidence type="ECO:0000256" key="4">
    <source>
        <dbReference type="ARBA" id="ARBA00022692"/>
    </source>
</evidence>
<comment type="subcellular location">
    <subcellularLocation>
        <location evidence="1">Membrane</location>
        <topology evidence="1">Multi-pass membrane protein</topology>
    </subcellularLocation>
</comment>
<dbReference type="Gene3D" id="3.40.50.300">
    <property type="entry name" value="P-loop containing nucleotide triphosphate hydrolases"/>
    <property type="match status" value="1"/>
</dbReference>
<reference evidence="9 10" key="1">
    <citation type="submission" date="2019-05" db="EMBL/GenBank/DDBJ databases">
        <title>Another draft genome of Portunus trituberculatus and its Hox gene families provides insights of decapod evolution.</title>
        <authorList>
            <person name="Jeong J.-H."/>
            <person name="Song I."/>
            <person name="Kim S."/>
            <person name="Choi T."/>
            <person name="Kim D."/>
            <person name="Ryu S."/>
            <person name="Kim W."/>
        </authorList>
    </citation>
    <scope>NUCLEOTIDE SEQUENCE [LARGE SCALE GENOMIC DNA]</scope>
    <source>
        <tissue evidence="9">Muscle</tissue>
    </source>
</reference>
<evidence type="ECO:0000256" key="6">
    <source>
        <dbReference type="ARBA" id="ARBA00023136"/>
    </source>
</evidence>
<keyword evidence="4" id="KW-0812">Transmembrane</keyword>
<dbReference type="PANTHER" id="PTHR48041:SF63">
    <property type="entry name" value="EARLY GENE AT 23, ISOFORM C"/>
    <property type="match status" value="1"/>
</dbReference>
<dbReference type="SUPFAM" id="SSF52540">
    <property type="entry name" value="P-loop containing nucleoside triphosphate hydrolases"/>
    <property type="match status" value="1"/>
</dbReference>
<dbReference type="EMBL" id="VSRR010001920">
    <property type="protein sequence ID" value="MPC28482.1"/>
    <property type="molecule type" value="Genomic_DNA"/>
</dbReference>
<evidence type="ECO:0000256" key="7">
    <source>
        <dbReference type="SAM" id="MobiDB-lite"/>
    </source>
</evidence>
<evidence type="ECO:0000256" key="3">
    <source>
        <dbReference type="ARBA" id="ARBA00022448"/>
    </source>
</evidence>
<keyword evidence="9" id="KW-0067">ATP-binding</keyword>